<dbReference type="GO" id="GO:0005737">
    <property type="term" value="C:cytoplasm"/>
    <property type="evidence" value="ECO:0007669"/>
    <property type="project" value="TreeGrafter"/>
</dbReference>
<dbReference type="Proteomes" id="UP000054248">
    <property type="component" value="Unassembled WGS sequence"/>
</dbReference>
<feature type="region of interest" description="Disordered" evidence="1">
    <location>
        <begin position="120"/>
        <end position="141"/>
    </location>
</feature>
<dbReference type="EMBL" id="KN822969">
    <property type="protein sequence ID" value="KIO30689.1"/>
    <property type="molecule type" value="Genomic_DNA"/>
</dbReference>
<feature type="compositionally biased region" description="Basic and acidic residues" evidence="1">
    <location>
        <begin position="27"/>
        <end position="37"/>
    </location>
</feature>
<evidence type="ECO:0008006" key="4">
    <source>
        <dbReference type="Google" id="ProtNLM"/>
    </source>
</evidence>
<reference evidence="3" key="2">
    <citation type="submission" date="2015-01" db="EMBL/GenBank/DDBJ databases">
        <title>Evolutionary Origins and Diversification of the Mycorrhizal Mutualists.</title>
        <authorList>
            <consortium name="DOE Joint Genome Institute"/>
            <consortium name="Mycorrhizal Genomics Consortium"/>
            <person name="Kohler A."/>
            <person name="Kuo A."/>
            <person name="Nagy L.G."/>
            <person name="Floudas D."/>
            <person name="Copeland A."/>
            <person name="Barry K.W."/>
            <person name="Cichocki N."/>
            <person name="Veneault-Fourrey C."/>
            <person name="LaButti K."/>
            <person name="Lindquist E.A."/>
            <person name="Lipzen A."/>
            <person name="Lundell T."/>
            <person name="Morin E."/>
            <person name="Murat C."/>
            <person name="Riley R."/>
            <person name="Ohm R."/>
            <person name="Sun H."/>
            <person name="Tunlid A."/>
            <person name="Henrissat B."/>
            <person name="Grigoriev I.V."/>
            <person name="Hibbett D.S."/>
            <person name="Martin F."/>
        </authorList>
    </citation>
    <scope>NUCLEOTIDE SEQUENCE [LARGE SCALE GENOMIC DNA]</scope>
    <source>
        <strain evidence="3">MUT 4182</strain>
    </source>
</reference>
<evidence type="ECO:0000313" key="2">
    <source>
        <dbReference type="EMBL" id="KIO30689.1"/>
    </source>
</evidence>
<dbReference type="HOGENOM" id="CLU_107705_0_0_1"/>
<keyword evidence="3" id="KW-1185">Reference proteome</keyword>
<dbReference type="OrthoDB" id="5419162at2759"/>
<dbReference type="InterPro" id="IPR052670">
    <property type="entry name" value="UPF0654_domain"/>
</dbReference>
<dbReference type="AlphaFoldDB" id="A0A0C3QS07"/>
<dbReference type="PANTHER" id="PTHR36576">
    <property type="entry name" value="UPF0654 PROTEIN C11D3.01C-RELATED"/>
    <property type="match status" value="1"/>
</dbReference>
<reference evidence="2 3" key="1">
    <citation type="submission" date="2014-04" db="EMBL/GenBank/DDBJ databases">
        <authorList>
            <consortium name="DOE Joint Genome Institute"/>
            <person name="Kuo A."/>
            <person name="Girlanda M."/>
            <person name="Perotto S."/>
            <person name="Kohler A."/>
            <person name="Nagy L.G."/>
            <person name="Floudas D."/>
            <person name="Copeland A."/>
            <person name="Barry K.W."/>
            <person name="Cichocki N."/>
            <person name="Veneault-Fourrey C."/>
            <person name="LaButti K."/>
            <person name="Lindquist E.A."/>
            <person name="Lipzen A."/>
            <person name="Lundell T."/>
            <person name="Morin E."/>
            <person name="Murat C."/>
            <person name="Sun H."/>
            <person name="Tunlid A."/>
            <person name="Henrissat B."/>
            <person name="Grigoriev I.V."/>
            <person name="Hibbett D.S."/>
            <person name="Martin F."/>
            <person name="Nordberg H.P."/>
            <person name="Cantor M.N."/>
            <person name="Hua S.X."/>
        </authorList>
    </citation>
    <scope>NUCLEOTIDE SEQUENCE [LARGE SCALE GENOMIC DNA]</scope>
    <source>
        <strain evidence="2 3">MUT 4182</strain>
    </source>
</reference>
<dbReference type="Pfam" id="PF10346">
    <property type="entry name" value="Con-6"/>
    <property type="match status" value="3"/>
</dbReference>
<accession>A0A0C3QS07</accession>
<dbReference type="InterPro" id="IPR018824">
    <property type="entry name" value="Conidiation-specific_6"/>
</dbReference>
<protein>
    <recommendedName>
        <fullName evidence="4">Conidiation protein 6</fullName>
    </recommendedName>
</protein>
<feature type="compositionally biased region" description="Basic and acidic residues" evidence="1">
    <location>
        <begin position="124"/>
        <end position="134"/>
    </location>
</feature>
<feature type="region of interest" description="Disordered" evidence="1">
    <location>
        <begin position="1"/>
        <end position="83"/>
    </location>
</feature>
<dbReference type="PANTHER" id="PTHR36576:SF1">
    <property type="entry name" value="UPF0654 PROTEIN C11D3.01C-RELATED"/>
    <property type="match status" value="1"/>
</dbReference>
<proteinExistence type="predicted"/>
<sequence>MSSTQQVHEHRVAGGHKAAINNPNVSEEAKEHSRQYLEQDAASTEPAPVETGGMVDDSLSGNTIGGYKATLSNPRTSEAAKDKAQAILDGEADPSDYAPGTGDAHTNRVLGGYKATLKNPNVSEEAKEHAREVLQENGIDA</sequence>
<organism evidence="2 3">
    <name type="scientific">Tulasnella calospora MUT 4182</name>
    <dbReference type="NCBI Taxonomy" id="1051891"/>
    <lineage>
        <taxon>Eukaryota</taxon>
        <taxon>Fungi</taxon>
        <taxon>Dikarya</taxon>
        <taxon>Basidiomycota</taxon>
        <taxon>Agaricomycotina</taxon>
        <taxon>Agaricomycetes</taxon>
        <taxon>Cantharellales</taxon>
        <taxon>Tulasnellaceae</taxon>
        <taxon>Tulasnella</taxon>
    </lineage>
</organism>
<evidence type="ECO:0000256" key="1">
    <source>
        <dbReference type="SAM" id="MobiDB-lite"/>
    </source>
</evidence>
<evidence type="ECO:0000313" key="3">
    <source>
        <dbReference type="Proteomes" id="UP000054248"/>
    </source>
</evidence>
<gene>
    <name evidence="2" type="ORF">M407DRAFT_242089</name>
</gene>
<name>A0A0C3QS07_9AGAM</name>